<proteinExistence type="predicted"/>
<evidence type="ECO:0000313" key="2">
    <source>
        <dbReference type="EMBL" id="EGR30267.1"/>
    </source>
</evidence>
<evidence type="ECO:0000256" key="1">
    <source>
        <dbReference type="SAM" id="Phobius"/>
    </source>
</evidence>
<dbReference type="EMBL" id="GL984024">
    <property type="protein sequence ID" value="EGR30267.1"/>
    <property type="molecule type" value="Genomic_DNA"/>
</dbReference>
<dbReference type="SUPFAM" id="SSF56112">
    <property type="entry name" value="Protein kinase-like (PK-like)"/>
    <property type="match status" value="1"/>
</dbReference>
<gene>
    <name evidence="2" type="ORF">IMG5_136480</name>
</gene>
<sequence length="182" mass="21740">MIDKKETKIYIIMEYCEGGDLSTLLKKCKKKTIIQVKMLYGKFLLKFFLDCLNVIIVKKIKFYIEIQSLRIFFQILKIIQNLVILVQVEFQAKIQNLQKLTSVHLIICLLSKYRNLSIMKKAIFGVLAVFYMKWLLQNLLFRRKTICLWLQRQKMDNLSVYQQNIVKICNNQYKICSIQILK</sequence>
<evidence type="ECO:0000313" key="3">
    <source>
        <dbReference type="Proteomes" id="UP000008983"/>
    </source>
</evidence>
<reference evidence="2 3" key="1">
    <citation type="submission" date="2011-07" db="EMBL/GenBank/DDBJ databases">
        <authorList>
            <person name="Coyne R."/>
            <person name="Brami D."/>
            <person name="Johnson J."/>
            <person name="Hostetler J."/>
            <person name="Hannick L."/>
            <person name="Clark T."/>
            <person name="Cassidy-Hanley D."/>
            <person name="Inman J."/>
        </authorList>
    </citation>
    <scope>NUCLEOTIDE SEQUENCE [LARGE SCALE GENOMIC DNA]</scope>
    <source>
        <strain evidence="2 3">G5</strain>
    </source>
</reference>
<keyword evidence="1" id="KW-0472">Membrane</keyword>
<evidence type="ECO:0008006" key="4">
    <source>
        <dbReference type="Google" id="ProtNLM"/>
    </source>
</evidence>
<name>G0QWY6_ICHMU</name>
<dbReference type="GeneID" id="14911126"/>
<accession>G0QWY6</accession>
<dbReference type="InParanoid" id="G0QWY6"/>
<keyword evidence="1" id="KW-0812">Transmembrane</keyword>
<organism evidence="2 3">
    <name type="scientific">Ichthyophthirius multifiliis</name>
    <name type="common">White spot disease agent</name>
    <name type="synonym">Ich</name>
    <dbReference type="NCBI Taxonomy" id="5932"/>
    <lineage>
        <taxon>Eukaryota</taxon>
        <taxon>Sar</taxon>
        <taxon>Alveolata</taxon>
        <taxon>Ciliophora</taxon>
        <taxon>Intramacronucleata</taxon>
        <taxon>Oligohymenophorea</taxon>
        <taxon>Hymenostomatida</taxon>
        <taxon>Ophryoglenina</taxon>
        <taxon>Ichthyophthirius</taxon>
    </lineage>
</organism>
<dbReference type="Gene3D" id="1.10.510.10">
    <property type="entry name" value="Transferase(Phosphotransferase) domain 1"/>
    <property type="match status" value="1"/>
</dbReference>
<dbReference type="InterPro" id="IPR011009">
    <property type="entry name" value="Kinase-like_dom_sf"/>
</dbReference>
<protein>
    <recommendedName>
        <fullName evidence="4">Protein kinase domain protein</fullName>
    </recommendedName>
</protein>
<dbReference type="AlphaFoldDB" id="G0QWY6"/>
<dbReference type="Proteomes" id="UP000008983">
    <property type="component" value="Unassembled WGS sequence"/>
</dbReference>
<keyword evidence="3" id="KW-1185">Reference proteome</keyword>
<feature type="transmembrane region" description="Helical" evidence="1">
    <location>
        <begin position="122"/>
        <end position="141"/>
    </location>
</feature>
<dbReference type="Gene3D" id="3.30.200.20">
    <property type="entry name" value="Phosphorylase Kinase, domain 1"/>
    <property type="match status" value="1"/>
</dbReference>
<keyword evidence="1" id="KW-1133">Transmembrane helix</keyword>
<dbReference type="RefSeq" id="XP_004065513.1">
    <property type="nucleotide sequence ID" value="XM_004065465.1"/>
</dbReference>